<dbReference type="GO" id="GO:0007059">
    <property type="term" value="P:chromosome segregation"/>
    <property type="evidence" value="ECO:0007669"/>
    <property type="project" value="UniProtKB-KW"/>
</dbReference>
<dbReference type="InterPro" id="IPR004107">
    <property type="entry name" value="Integrase_SAM-like_N"/>
</dbReference>
<evidence type="ECO:0000313" key="12">
    <source>
        <dbReference type="EMBL" id="MDN5133468.1"/>
    </source>
</evidence>
<comment type="subcellular location">
    <subcellularLocation>
        <location evidence="1">Cytoplasm</location>
    </subcellularLocation>
</comment>
<dbReference type="InterPro" id="IPR010998">
    <property type="entry name" value="Integrase_recombinase_N"/>
</dbReference>
<keyword evidence="3" id="KW-0132">Cell division</keyword>
<reference evidence="12" key="2">
    <citation type="submission" date="2023-01" db="EMBL/GenBank/DDBJ databases">
        <authorList>
            <person name="Uljanovas D."/>
        </authorList>
    </citation>
    <scope>NUCLEOTIDE SEQUENCE</scope>
    <source>
        <strain evidence="12">H19</strain>
    </source>
</reference>
<accession>A0AAP4Q0R1</accession>
<evidence type="ECO:0000256" key="3">
    <source>
        <dbReference type="ARBA" id="ARBA00022618"/>
    </source>
</evidence>
<dbReference type="Gene3D" id="1.10.443.10">
    <property type="entry name" value="Intergrase catalytic core"/>
    <property type="match status" value="1"/>
</dbReference>
<evidence type="ECO:0000256" key="1">
    <source>
        <dbReference type="ARBA" id="ARBA00004496"/>
    </source>
</evidence>
<evidence type="ECO:0000256" key="6">
    <source>
        <dbReference type="ARBA" id="ARBA00023125"/>
    </source>
</evidence>
<dbReference type="AlphaFoldDB" id="A0AAP4Q0R1"/>
<evidence type="ECO:0000256" key="7">
    <source>
        <dbReference type="ARBA" id="ARBA00023172"/>
    </source>
</evidence>
<gene>
    <name evidence="12" type="ORF">PJV92_12135</name>
</gene>
<keyword evidence="6 9" id="KW-0238">DNA-binding</keyword>
<keyword evidence="8" id="KW-0131">Cell cycle</keyword>
<evidence type="ECO:0000256" key="4">
    <source>
        <dbReference type="ARBA" id="ARBA00022829"/>
    </source>
</evidence>
<keyword evidence="5" id="KW-0229">DNA integration</keyword>
<keyword evidence="7" id="KW-0233">DNA recombination</keyword>
<dbReference type="RefSeq" id="WP_175531555.1">
    <property type="nucleotide sequence ID" value="NZ_JABWGL010000041.1"/>
</dbReference>
<dbReference type="Pfam" id="PF00589">
    <property type="entry name" value="Phage_integrase"/>
    <property type="match status" value="1"/>
</dbReference>
<dbReference type="GO" id="GO:0015074">
    <property type="term" value="P:DNA integration"/>
    <property type="evidence" value="ECO:0007669"/>
    <property type="project" value="UniProtKB-KW"/>
</dbReference>
<dbReference type="Proteomes" id="UP001171508">
    <property type="component" value="Unassembled WGS sequence"/>
</dbReference>
<reference evidence="12" key="1">
    <citation type="journal article" date="2023" name="Microorganisms">
        <title>Genomic Characterization of Arcobacter butzleri Strains Isolated from Various Sources in Lithuania.</title>
        <authorList>
            <person name="Uljanovas D."/>
            <person name="Golz G."/>
            <person name="Fleischmann S."/>
            <person name="Kudirkiene E."/>
            <person name="Kasetiene N."/>
            <person name="Grineviciene A."/>
            <person name="Tamuleviciene E."/>
            <person name="Aksomaitiene J."/>
            <person name="Alter T."/>
            <person name="Malakauskas M."/>
        </authorList>
    </citation>
    <scope>NUCLEOTIDE SEQUENCE</scope>
    <source>
        <strain evidence="12">H19</strain>
    </source>
</reference>
<dbReference type="Gene3D" id="1.10.150.130">
    <property type="match status" value="1"/>
</dbReference>
<keyword evidence="4" id="KW-0159">Chromosome partition</keyword>
<dbReference type="GO" id="GO:0005737">
    <property type="term" value="C:cytoplasm"/>
    <property type="evidence" value="ECO:0007669"/>
    <property type="project" value="UniProtKB-SubCell"/>
</dbReference>
<evidence type="ECO:0000313" key="13">
    <source>
        <dbReference type="Proteomes" id="UP001171508"/>
    </source>
</evidence>
<evidence type="ECO:0000259" key="11">
    <source>
        <dbReference type="PROSITE" id="PS51900"/>
    </source>
</evidence>
<evidence type="ECO:0000256" key="9">
    <source>
        <dbReference type="PROSITE-ProRule" id="PRU01248"/>
    </source>
</evidence>
<dbReference type="InterPro" id="IPR002104">
    <property type="entry name" value="Integrase_catalytic"/>
</dbReference>
<evidence type="ECO:0000256" key="5">
    <source>
        <dbReference type="ARBA" id="ARBA00022908"/>
    </source>
</evidence>
<evidence type="ECO:0000256" key="2">
    <source>
        <dbReference type="ARBA" id="ARBA00022490"/>
    </source>
</evidence>
<dbReference type="InterPro" id="IPR013762">
    <property type="entry name" value="Integrase-like_cat_sf"/>
</dbReference>
<evidence type="ECO:0000259" key="10">
    <source>
        <dbReference type="PROSITE" id="PS51898"/>
    </source>
</evidence>
<evidence type="ECO:0000256" key="8">
    <source>
        <dbReference type="ARBA" id="ARBA00023306"/>
    </source>
</evidence>
<dbReference type="InterPro" id="IPR044068">
    <property type="entry name" value="CB"/>
</dbReference>
<dbReference type="GO" id="GO:0006310">
    <property type="term" value="P:DNA recombination"/>
    <property type="evidence" value="ECO:0007669"/>
    <property type="project" value="UniProtKB-KW"/>
</dbReference>
<dbReference type="GO" id="GO:0003677">
    <property type="term" value="F:DNA binding"/>
    <property type="evidence" value="ECO:0007669"/>
    <property type="project" value="UniProtKB-UniRule"/>
</dbReference>
<organism evidence="12 13">
    <name type="scientific">Aliarcobacter butzleri</name>
    <dbReference type="NCBI Taxonomy" id="28197"/>
    <lineage>
        <taxon>Bacteria</taxon>
        <taxon>Pseudomonadati</taxon>
        <taxon>Campylobacterota</taxon>
        <taxon>Epsilonproteobacteria</taxon>
        <taxon>Campylobacterales</taxon>
        <taxon>Arcobacteraceae</taxon>
        <taxon>Aliarcobacter</taxon>
    </lineage>
</organism>
<proteinExistence type="predicted"/>
<feature type="domain" description="Tyr recombinase" evidence="10">
    <location>
        <begin position="120"/>
        <end position="310"/>
    </location>
</feature>
<keyword evidence="2" id="KW-0963">Cytoplasm</keyword>
<dbReference type="PROSITE" id="PS51898">
    <property type="entry name" value="TYR_RECOMBINASE"/>
    <property type="match status" value="1"/>
</dbReference>
<dbReference type="Pfam" id="PF02899">
    <property type="entry name" value="Phage_int_SAM_1"/>
    <property type="match status" value="1"/>
</dbReference>
<dbReference type="PANTHER" id="PTHR30349">
    <property type="entry name" value="PHAGE INTEGRASE-RELATED"/>
    <property type="match status" value="1"/>
</dbReference>
<name>A0AAP4Q0R1_9BACT</name>
<dbReference type="PANTHER" id="PTHR30349:SF77">
    <property type="entry name" value="TYROSINE RECOMBINASE XERC"/>
    <property type="match status" value="1"/>
</dbReference>
<sequence length="340" mass="39400">MKTDLLYFLSKYLNHYLPISAGVSENTIKAYSDTFRLLFQFAKEKHKLKPNKIDLEMINKKFLLDFSRWIVKTRKCSDTTKNLRMSNIKAFFSYIQSEVPGLSLHAQTILQIPKTKEHRKIIEYISSEGMKLILQQPNTNTLIGKKHLTILSFMYATAARVQETIDVTMSDFKFNNSDSIKLVGKGNKARLVPLEHDMIVLLQRYIEHEQNTRSIYSQDDPLFLNPSGKKFTRQGITYIIKKYSNMAQEQNPKMIPKNVHPHTFRHSRAMALLQAGVELIYIRDFLGHYSVTTTEVYARANNEMTRKALLKVTPITNSTDIPVWQKDKNLLKYLKDLSGS</sequence>
<dbReference type="EMBL" id="JAQJJM010000058">
    <property type="protein sequence ID" value="MDN5133468.1"/>
    <property type="molecule type" value="Genomic_DNA"/>
</dbReference>
<feature type="domain" description="Core-binding (CB)" evidence="11">
    <location>
        <begin position="3"/>
        <end position="96"/>
    </location>
</feature>
<dbReference type="GO" id="GO:0051301">
    <property type="term" value="P:cell division"/>
    <property type="evidence" value="ECO:0007669"/>
    <property type="project" value="UniProtKB-KW"/>
</dbReference>
<dbReference type="PROSITE" id="PS51900">
    <property type="entry name" value="CB"/>
    <property type="match status" value="1"/>
</dbReference>
<dbReference type="InterPro" id="IPR011010">
    <property type="entry name" value="DNA_brk_join_enz"/>
</dbReference>
<dbReference type="SUPFAM" id="SSF56349">
    <property type="entry name" value="DNA breaking-rejoining enzymes"/>
    <property type="match status" value="1"/>
</dbReference>
<dbReference type="InterPro" id="IPR050090">
    <property type="entry name" value="Tyrosine_recombinase_XerCD"/>
</dbReference>
<protein>
    <submittedName>
        <fullName evidence="12">Tyrosine-type recombinase/integrase</fullName>
    </submittedName>
</protein>
<comment type="caution">
    <text evidence="12">The sequence shown here is derived from an EMBL/GenBank/DDBJ whole genome shotgun (WGS) entry which is preliminary data.</text>
</comment>